<dbReference type="AlphaFoldDB" id="A0A2S6HHC8"/>
<dbReference type="OrthoDB" id="2020175at2"/>
<name>A0A2S6HHC8_9FIRM</name>
<evidence type="ECO:0000313" key="2">
    <source>
        <dbReference type="Proteomes" id="UP000237749"/>
    </source>
</evidence>
<dbReference type="Proteomes" id="UP000237749">
    <property type="component" value="Unassembled WGS sequence"/>
</dbReference>
<dbReference type="RefSeq" id="WP_104439484.1">
    <property type="nucleotide sequence ID" value="NZ_PTJA01000017.1"/>
</dbReference>
<accession>A0A2S6HHC8</accession>
<gene>
    <name evidence="1" type="ORF">BXY41_117111</name>
</gene>
<keyword evidence="2" id="KW-1185">Reference proteome</keyword>
<organism evidence="1 2">
    <name type="scientific">Lacrimispora xylanisolvens</name>
    <dbReference type="NCBI Taxonomy" id="384636"/>
    <lineage>
        <taxon>Bacteria</taxon>
        <taxon>Bacillati</taxon>
        <taxon>Bacillota</taxon>
        <taxon>Clostridia</taxon>
        <taxon>Lachnospirales</taxon>
        <taxon>Lachnospiraceae</taxon>
        <taxon>Lacrimispora</taxon>
    </lineage>
</organism>
<dbReference type="SUPFAM" id="SSF56954">
    <property type="entry name" value="Outer membrane efflux proteins (OEP)"/>
    <property type="match status" value="1"/>
</dbReference>
<dbReference type="Gene3D" id="1.20.1600.10">
    <property type="entry name" value="Outer membrane efflux proteins (OEP)"/>
    <property type="match status" value="2"/>
</dbReference>
<protein>
    <submittedName>
        <fullName evidence="1">Outer membrane efflux protein</fullName>
    </submittedName>
</protein>
<proteinExistence type="predicted"/>
<dbReference type="GO" id="GO:0015562">
    <property type="term" value="F:efflux transmembrane transporter activity"/>
    <property type="evidence" value="ECO:0007669"/>
    <property type="project" value="InterPro"/>
</dbReference>
<comment type="caution">
    <text evidence="1">The sequence shown here is derived from an EMBL/GenBank/DDBJ whole genome shotgun (WGS) entry which is preliminary data.</text>
</comment>
<reference evidence="1 2" key="1">
    <citation type="submission" date="2018-02" db="EMBL/GenBank/DDBJ databases">
        <title>Genomic Encyclopedia of Archaeal and Bacterial Type Strains, Phase II (KMG-II): from individual species to whole genera.</title>
        <authorList>
            <person name="Goeker M."/>
        </authorList>
    </citation>
    <scope>NUCLEOTIDE SEQUENCE [LARGE SCALE GENOMIC DNA]</scope>
    <source>
        <strain evidence="1 2">DSM 3808</strain>
    </source>
</reference>
<evidence type="ECO:0000313" key="1">
    <source>
        <dbReference type="EMBL" id="PPK76882.1"/>
    </source>
</evidence>
<dbReference type="EMBL" id="PTJA01000017">
    <property type="protein sequence ID" value="PPK76882.1"/>
    <property type="molecule type" value="Genomic_DNA"/>
</dbReference>
<sequence>MHRNTKKLWQVVLLTAVIVSITGNALVLPAYGAQMAEPGKAKNAVPEGYDQRQWELLQDNVLEYEELGDRIQLFNPNMISANEMYWSAMDDVKDQYMAAYEDAGDYKEDADDLKDAGGLSTMDGQILYATLRAYEKAMKSAGDKISRAYNYNTKPDASSYEPVRKGAKQLTSGAQQAMIGYNMASAQQKTLQTMKEMYEKLYQSAVSMQGLGMATDADVTAAKKNLLNAESALAGLDNTVESLGSTVKLLAGWTGESKPQIQSVPAADLSKIEELNLQEDTAAAIRNNYTLIEERHRKTDRSSTRVKSKFRSEAQMEQNLSIQMEQLYQDILQNKKNYEAACTAYDQAVVVKNATEIQFKNGSISQIEYLGQMLSYYQAEGEKTNADLSLRQAMELYYWATEGLLDI</sequence>